<dbReference type="EMBL" id="KV424043">
    <property type="protein sequence ID" value="KZT53209.1"/>
    <property type="molecule type" value="Genomic_DNA"/>
</dbReference>
<dbReference type="AlphaFoldDB" id="A0A165DNW5"/>
<proteinExistence type="predicted"/>
<protein>
    <submittedName>
        <fullName evidence="1">Uncharacterized protein</fullName>
    </submittedName>
</protein>
<reference evidence="1 2" key="1">
    <citation type="journal article" date="2016" name="Mol. Biol. Evol.">
        <title>Comparative Genomics of Early-Diverging Mushroom-Forming Fungi Provides Insights into the Origins of Lignocellulose Decay Capabilities.</title>
        <authorList>
            <person name="Nagy L.G."/>
            <person name="Riley R."/>
            <person name="Tritt A."/>
            <person name="Adam C."/>
            <person name="Daum C."/>
            <person name="Floudas D."/>
            <person name="Sun H."/>
            <person name="Yadav J.S."/>
            <person name="Pangilinan J."/>
            <person name="Larsson K.H."/>
            <person name="Matsuura K."/>
            <person name="Barry K."/>
            <person name="Labutti K."/>
            <person name="Kuo R."/>
            <person name="Ohm R.A."/>
            <person name="Bhattacharya S.S."/>
            <person name="Shirouzu T."/>
            <person name="Yoshinaga Y."/>
            <person name="Martin F.M."/>
            <person name="Grigoriev I.V."/>
            <person name="Hibbett D.S."/>
        </authorList>
    </citation>
    <scope>NUCLEOTIDE SEQUENCE [LARGE SCALE GENOMIC DNA]</scope>
    <source>
        <strain evidence="1 2">HHB12733</strain>
    </source>
</reference>
<evidence type="ECO:0000313" key="1">
    <source>
        <dbReference type="EMBL" id="KZT53209.1"/>
    </source>
</evidence>
<organism evidence="1 2">
    <name type="scientific">Calocera cornea HHB12733</name>
    <dbReference type="NCBI Taxonomy" id="1353952"/>
    <lineage>
        <taxon>Eukaryota</taxon>
        <taxon>Fungi</taxon>
        <taxon>Dikarya</taxon>
        <taxon>Basidiomycota</taxon>
        <taxon>Agaricomycotina</taxon>
        <taxon>Dacrymycetes</taxon>
        <taxon>Dacrymycetales</taxon>
        <taxon>Dacrymycetaceae</taxon>
        <taxon>Calocera</taxon>
    </lineage>
</organism>
<sequence>MAGAISDGLHTTGTFFWNKTAELVNANNLVYHAKNSADSLTVTFYEDLSPTGDASGEAQEREALAHFTREHIAGLELDVRGACLFTGSIGNFLTASASVEIKVAHPEIQLRMQTDYKDYSCVCLGASPAKVSGVPETANVPAQQIELVMKTDYKDYSCLCLSDNTTISVPEKPITTAGHTFYYGGGWQKGDAVKDYAFTFTIRKEGPEKTVCVTFLREKKVENGKGPEAFAYLPLKGINYEGQFDVEGACEWHTQR</sequence>
<keyword evidence="2" id="KW-1185">Reference proteome</keyword>
<gene>
    <name evidence="1" type="ORF">CALCODRAFT_501349</name>
</gene>
<name>A0A165DNW5_9BASI</name>
<dbReference type="Proteomes" id="UP000076842">
    <property type="component" value="Unassembled WGS sequence"/>
</dbReference>
<accession>A0A165DNW5</accession>
<evidence type="ECO:0000313" key="2">
    <source>
        <dbReference type="Proteomes" id="UP000076842"/>
    </source>
</evidence>
<dbReference type="InParanoid" id="A0A165DNW5"/>